<protein>
    <submittedName>
        <fullName evidence="2">Peptidase C45</fullName>
    </submittedName>
</protein>
<name>A0A4S3TN47_9EURY</name>
<dbReference type="SUPFAM" id="SSF56235">
    <property type="entry name" value="N-terminal nucleophile aminohydrolases (Ntn hydrolases)"/>
    <property type="match status" value="1"/>
</dbReference>
<dbReference type="EMBL" id="RBZW01000016">
    <property type="protein sequence ID" value="THE65709.1"/>
    <property type="molecule type" value="Genomic_DNA"/>
</dbReference>
<dbReference type="InterPro" id="IPR047794">
    <property type="entry name" value="C45_proenzyme-like"/>
</dbReference>
<gene>
    <name evidence="2" type="ORF">D8Y22_05945</name>
</gene>
<dbReference type="InterPro" id="IPR005079">
    <property type="entry name" value="Peptidase_C45_hydrolase"/>
</dbReference>
<dbReference type="OrthoDB" id="175578at2157"/>
<reference evidence="2 3" key="1">
    <citation type="submission" date="2018-10" db="EMBL/GenBank/DDBJ databases">
        <title>Natronolimnobius sp. XQ-INN 246 isolated from Inner Mongolia Autonomous Region of China.</title>
        <authorList>
            <person name="Xue Q."/>
        </authorList>
    </citation>
    <scope>NUCLEOTIDE SEQUENCE [LARGE SCALE GENOMIC DNA]</scope>
    <source>
        <strain evidence="2 3">XQ-INN 246</strain>
    </source>
</reference>
<dbReference type="Gene3D" id="3.60.60.10">
    <property type="entry name" value="Penicillin V Acylase, Chain A"/>
    <property type="match status" value="1"/>
</dbReference>
<evidence type="ECO:0000313" key="2">
    <source>
        <dbReference type="EMBL" id="THE65709.1"/>
    </source>
</evidence>
<keyword evidence="3" id="KW-1185">Reference proteome</keyword>
<evidence type="ECO:0000313" key="3">
    <source>
        <dbReference type="Proteomes" id="UP000318864"/>
    </source>
</evidence>
<comment type="caution">
    <text evidence="2">The sequence shown here is derived from an EMBL/GenBank/DDBJ whole genome shotgun (WGS) entry which is preliminary data.</text>
</comment>
<dbReference type="InterPro" id="IPR029055">
    <property type="entry name" value="Ntn_hydrolases_N"/>
</dbReference>
<dbReference type="NCBIfam" id="NF040521">
    <property type="entry name" value="C45_proenzyme"/>
    <property type="match status" value="1"/>
</dbReference>
<accession>A0A4S3TN47</accession>
<dbReference type="RefSeq" id="WP_141463784.1">
    <property type="nucleotide sequence ID" value="NZ_RBZW01000016.1"/>
</dbReference>
<sequence length="387" mass="43272">MADPERDAVEQVETFAEQARRRADLEREALEWAIDELEARIDATGVDLDPLLEYARRSRESLPDRHDRAYEAMADIFDVDGEVYETYVFAFAELCEELAEGDGRSEKHPQGCTNALVSEPKLDLESGASGPLVLKNRDISGRGVRPKSVVEQPSIDDYYGFLTVDTCGTISLFKGVNDQGLVTANTYIESERDDVEPEHQLRNGTVIRVILEECATVGEARTVLESYPTRRLSGQTLFLADETDAVLLEVDPVAERIAVDDEPVVVRTNHFVHSRSTQTESSTLRRERALDLFERDDRFGPDDLWTVAQDHEHGPGDDSICRHPEPETDAPYAFGQLTTASTAIFRGGSPRIDVALGNPCERERTRCAFGEDIPADLRTGTRWLEQV</sequence>
<dbReference type="Pfam" id="PF03417">
    <property type="entry name" value="AAT"/>
    <property type="match status" value="1"/>
</dbReference>
<proteinExistence type="predicted"/>
<dbReference type="Proteomes" id="UP000318864">
    <property type="component" value="Unassembled WGS sequence"/>
</dbReference>
<dbReference type="AlphaFoldDB" id="A0A4S3TN47"/>
<organism evidence="2 3">
    <name type="scientific">Salinadaptatus halalkaliphilus</name>
    <dbReference type="NCBI Taxonomy" id="2419781"/>
    <lineage>
        <taxon>Archaea</taxon>
        <taxon>Methanobacteriati</taxon>
        <taxon>Methanobacteriota</taxon>
        <taxon>Stenosarchaea group</taxon>
        <taxon>Halobacteria</taxon>
        <taxon>Halobacteriales</taxon>
        <taxon>Natrialbaceae</taxon>
        <taxon>Salinadaptatus</taxon>
    </lineage>
</organism>
<feature type="domain" description="Peptidase C45 hydrolase" evidence="1">
    <location>
        <begin position="129"/>
        <end position="282"/>
    </location>
</feature>
<evidence type="ECO:0000259" key="1">
    <source>
        <dbReference type="Pfam" id="PF03417"/>
    </source>
</evidence>